<evidence type="ECO:0000313" key="3">
    <source>
        <dbReference type="EnsemblMetazoa" id="ACUA014798-PA"/>
    </source>
</evidence>
<dbReference type="Proteomes" id="UP000075883">
    <property type="component" value="Unassembled WGS sequence"/>
</dbReference>
<feature type="chain" id="PRO_5008128257" evidence="2">
    <location>
        <begin position="24"/>
        <end position="126"/>
    </location>
</feature>
<dbReference type="VEuPathDB" id="VectorBase:ACUA014798"/>
<organism evidence="3 4">
    <name type="scientific">Anopheles culicifacies</name>
    <dbReference type="NCBI Taxonomy" id="139723"/>
    <lineage>
        <taxon>Eukaryota</taxon>
        <taxon>Metazoa</taxon>
        <taxon>Ecdysozoa</taxon>
        <taxon>Arthropoda</taxon>
        <taxon>Hexapoda</taxon>
        <taxon>Insecta</taxon>
        <taxon>Pterygota</taxon>
        <taxon>Neoptera</taxon>
        <taxon>Endopterygota</taxon>
        <taxon>Diptera</taxon>
        <taxon>Nematocera</taxon>
        <taxon>Culicoidea</taxon>
        <taxon>Culicidae</taxon>
        <taxon>Anophelinae</taxon>
        <taxon>Anopheles</taxon>
        <taxon>culicifacies species complex</taxon>
    </lineage>
</organism>
<keyword evidence="2" id="KW-0732">Signal</keyword>
<evidence type="ECO:0000256" key="1">
    <source>
        <dbReference type="SAM" id="MobiDB-lite"/>
    </source>
</evidence>
<reference evidence="3" key="2">
    <citation type="submission" date="2020-05" db="UniProtKB">
        <authorList>
            <consortium name="EnsemblMetazoa"/>
        </authorList>
    </citation>
    <scope>IDENTIFICATION</scope>
    <source>
        <strain evidence="3">A-37</strain>
    </source>
</reference>
<feature type="signal peptide" evidence="2">
    <location>
        <begin position="1"/>
        <end position="23"/>
    </location>
</feature>
<sequence length="126" mass="14271">MGHKGLLGAIQCFLLCWISLLWAATSTRSIRWSIDLIWLVLIWTELKKHAVTCKSPSEDCILSLTKTEERRGDLCCLVETKKIINIISRLQPIGHPQTQIASREIEQSGTMKDNTGGSRQSYRSKE</sequence>
<name>A0A182MCB5_9DIPT</name>
<dbReference type="EnsemblMetazoa" id="ACUA014798-RA">
    <property type="protein sequence ID" value="ACUA014798-PA"/>
    <property type="gene ID" value="ACUA014798"/>
</dbReference>
<accession>A0A182MCB5</accession>
<reference evidence="4" key="1">
    <citation type="submission" date="2013-09" db="EMBL/GenBank/DDBJ databases">
        <title>The Genome Sequence of Anopheles culicifacies species A.</title>
        <authorList>
            <consortium name="The Broad Institute Genomics Platform"/>
            <person name="Neafsey D.E."/>
            <person name="Besansky N."/>
            <person name="Howell P."/>
            <person name="Walton C."/>
            <person name="Young S.K."/>
            <person name="Zeng Q."/>
            <person name="Gargeya S."/>
            <person name="Fitzgerald M."/>
            <person name="Haas B."/>
            <person name="Abouelleil A."/>
            <person name="Allen A.W."/>
            <person name="Alvarado L."/>
            <person name="Arachchi H.M."/>
            <person name="Berlin A.M."/>
            <person name="Chapman S.B."/>
            <person name="Gainer-Dewar J."/>
            <person name="Goldberg J."/>
            <person name="Griggs A."/>
            <person name="Gujja S."/>
            <person name="Hansen M."/>
            <person name="Howarth C."/>
            <person name="Imamovic A."/>
            <person name="Ireland A."/>
            <person name="Larimer J."/>
            <person name="McCowan C."/>
            <person name="Murphy C."/>
            <person name="Pearson M."/>
            <person name="Poon T.W."/>
            <person name="Priest M."/>
            <person name="Roberts A."/>
            <person name="Saif S."/>
            <person name="Shea T."/>
            <person name="Sisk P."/>
            <person name="Sykes S."/>
            <person name="Wortman J."/>
            <person name="Nusbaum C."/>
            <person name="Birren B."/>
        </authorList>
    </citation>
    <scope>NUCLEOTIDE SEQUENCE [LARGE SCALE GENOMIC DNA]</scope>
    <source>
        <strain evidence="4">A-37</strain>
    </source>
</reference>
<feature type="region of interest" description="Disordered" evidence="1">
    <location>
        <begin position="101"/>
        <end position="126"/>
    </location>
</feature>
<dbReference type="AlphaFoldDB" id="A0A182MCB5"/>
<evidence type="ECO:0000313" key="4">
    <source>
        <dbReference type="Proteomes" id="UP000075883"/>
    </source>
</evidence>
<protein>
    <submittedName>
        <fullName evidence="3">Uncharacterized protein</fullName>
    </submittedName>
</protein>
<keyword evidence="4" id="KW-1185">Reference proteome</keyword>
<evidence type="ECO:0000256" key="2">
    <source>
        <dbReference type="SAM" id="SignalP"/>
    </source>
</evidence>
<dbReference type="EMBL" id="AXCM01003684">
    <property type="status" value="NOT_ANNOTATED_CDS"/>
    <property type="molecule type" value="Genomic_DNA"/>
</dbReference>
<proteinExistence type="predicted"/>